<feature type="domain" description="DUF1858" evidence="1">
    <location>
        <begin position="34"/>
        <end position="87"/>
    </location>
</feature>
<dbReference type="SUPFAM" id="SSF140683">
    <property type="entry name" value="SP0561-like"/>
    <property type="match status" value="1"/>
</dbReference>
<accession>A0A1W1VP84</accession>
<dbReference type="Proteomes" id="UP000192569">
    <property type="component" value="Chromosome I"/>
</dbReference>
<protein>
    <submittedName>
        <fullName evidence="2">Hybrid cluster protein-associated redox disulfide domain-containing protein</fullName>
    </submittedName>
</protein>
<dbReference type="InterPro" id="IPR023883">
    <property type="entry name" value="CHP03980_redox-disulphide"/>
</dbReference>
<proteinExistence type="predicted"/>
<keyword evidence="3" id="KW-1185">Reference proteome</keyword>
<dbReference type="STRING" id="698762.SAMN00808754_1097"/>
<dbReference type="EMBL" id="LT838272">
    <property type="protein sequence ID" value="SMB94734.1"/>
    <property type="molecule type" value="Genomic_DNA"/>
</dbReference>
<dbReference type="PANTHER" id="PTHR39341:SF1">
    <property type="entry name" value="DUF1858 DOMAIN-CONTAINING PROTEIN"/>
    <property type="match status" value="1"/>
</dbReference>
<gene>
    <name evidence="2" type="ORF">SAMN00808754_1097</name>
</gene>
<dbReference type="Pfam" id="PF08984">
    <property type="entry name" value="DUF1858"/>
    <property type="match status" value="1"/>
</dbReference>
<dbReference type="AlphaFoldDB" id="A0A1W1VP84"/>
<evidence type="ECO:0000313" key="2">
    <source>
        <dbReference type="EMBL" id="SMB94734.1"/>
    </source>
</evidence>
<evidence type="ECO:0000313" key="3">
    <source>
        <dbReference type="Proteomes" id="UP000192569"/>
    </source>
</evidence>
<dbReference type="Gene3D" id="1.10.3910.10">
    <property type="entry name" value="SP0561-like"/>
    <property type="match status" value="1"/>
</dbReference>
<name>A0A1W1VP84_9FIRM</name>
<reference evidence="2 3" key="1">
    <citation type="submission" date="2017-04" db="EMBL/GenBank/DDBJ databases">
        <authorList>
            <person name="Afonso C.L."/>
            <person name="Miller P.J."/>
            <person name="Scott M.A."/>
            <person name="Spackman E."/>
            <person name="Goraichik I."/>
            <person name="Dimitrov K.M."/>
            <person name="Suarez D.L."/>
            <person name="Swayne D.E."/>
        </authorList>
    </citation>
    <scope>NUCLEOTIDE SEQUENCE [LARGE SCALE GENOMIC DNA]</scope>
    <source>
        <strain evidence="2 3">ToBE</strain>
    </source>
</reference>
<sequence length="97" mass="10798">MSKIVFTSGQKGCRAMKETKKLQEQKAEVIPFKITKDLSILEVLQAYPEVRSIFIRHGMGCLECMGAMAETIETGARMHGIDLEELLADLNKAIQKG</sequence>
<dbReference type="PANTHER" id="PTHR39341">
    <property type="entry name" value="BSL7085 PROTEIN"/>
    <property type="match status" value="1"/>
</dbReference>
<dbReference type="NCBIfam" id="TIGR03980">
    <property type="entry name" value="prismane_assoc"/>
    <property type="match status" value="1"/>
</dbReference>
<dbReference type="InterPro" id="IPR015077">
    <property type="entry name" value="DUF1858"/>
</dbReference>
<organism evidence="2 3">
    <name type="scientific">Thermanaeromonas toyohensis ToBE</name>
    <dbReference type="NCBI Taxonomy" id="698762"/>
    <lineage>
        <taxon>Bacteria</taxon>
        <taxon>Bacillati</taxon>
        <taxon>Bacillota</taxon>
        <taxon>Clostridia</taxon>
        <taxon>Neomoorellales</taxon>
        <taxon>Neomoorellaceae</taxon>
        <taxon>Thermanaeromonas</taxon>
    </lineage>
</organism>
<dbReference type="InterPro" id="IPR038062">
    <property type="entry name" value="ScdA-like_N_sf"/>
</dbReference>
<evidence type="ECO:0000259" key="1">
    <source>
        <dbReference type="Pfam" id="PF08984"/>
    </source>
</evidence>